<feature type="region of interest" description="Disordered" evidence="1">
    <location>
        <begin position="28"/>
        <end position="115"/>
    </location>
</feature>
<gene>
    <name evidence="2" type="ORF">V6N12_067925</name>
</gene>
<proteinExistence type="predicted"/>
<feature type="compositionally biased region" description="Polar residues" evidence="1">
    <location>
        <begin position="67"/>
        <end position="90"/>
    </location>
</feature>
<evidence type="ECO:0000256" key="1">
    <source>
        <dbReference type="SAM" id="MobiDB-lite"/>
    </source>
</evidence>
<keyword evidence="3" id="KW-1185">Reference proteome</keyword>
<organism evidence="2 3">
    <name type="scientific">Hibiscus sabdariffa</name>
    <name type="common">roselle</name>
    <dbReference type="NCBI Taxonomy" id="183260"/>
    <lineage>
        <taxon>Eukaryota</taxon>
        <taxon>Viridiplantae</taxon>
        <taxon>Streptophyta</taxon>
        <taxon>Embryophyta</taxon>
        <taxon>Tracheophyta</taxon>
        <taxon>Spermatophyta</taxon>
        <taxon>Magnoliopsida</taxon>
        <taxon>eudicotyledons</taxon>
        <taxon>Gunneridae</taxon>
        <taxon>Pentapetalae</taxon>
        <taxon>rosids</taxon>
        <taxon>malvids</taxon>
        <taxon>Malvales</taxon>
        <taxon>Malvaceae</taxon>
        <taxon>Malvoideae</taxon>
        <taxon>Hibiscus</taxon>
    </lineage>
</organism>
<evidence type="ECO:0000313" key="3">
    <source>
        <dbReference type="Proteomes" id="UP001472677"/>
    </source>
</evidence>
<sequence length="115" mass="12104">MRDSSLDDDLQATIEPSWLYFNSPYLHEDIVSPSPSGDNQSEKPNTPPVFDLPTDQVDSAVQEPAGLSNSVPDAGSSEPQVTLPTDQVGSAVQEPAGLSNSVLDVVSSEPQVAVP</sequence>
<name>A0ABR2FNQ3_9ROSI</name>
<dbReference type="Proteomes" id="UP001472677">
    <property type="component" value="Unassembled WGS sequence"/>
</dbReference>
<comment type="caution">
    <text evidence="2">The sequence shown here is derived from an EMBL/GenBank/DDBJ whole genome shotgun (WGS) entry which is preliminary data.</text>
</comment>
<accession>A0ABR2FNQ3</accession>
<dbReference type="EMBL" id="JBBPBM010000005">
    <property type="protein sequence ID" value="KAK8583663.1"/>
    <property type="molecule type" value="Genomic_DNA"/>
</dbReference>
<reference evidence="2 3" key="1">
    <citation type="journal article" date="2024" name="G3 (Bethesda)">
        <title>Genome assembly of Hibiscus sabdariffa L. provides insights into metabolisms of medicinal natural products.</title>
        <authorList>
            <person name="Kim T."/>
        </authorList>
    </citation>
    <scope>NUCLEOTIDE SEQUENCE [LARGE SCALE GENOMIC DNA]</scope>
    <source>
        <strain evidence="2">TK-2024</strain>
        <tissue evidence="2">Old leaves</tissue>
    </source>
</reference>
<feature type="compositionally biased region" description="Polar residues" evidence="1">
    <location>
        <begin position="33"/>
        <end position="44"/>
    </location>
</feature>
<protein>
    <submittedName>
        <fullName evidence="2">Uncharacterized protein</fullName>
    </submittedName>
</protein>
<evidence type="ECO:0000313" key="2">
    <source>
        <dbReference type="EMBL" id="KAK8583663.1"/>
    </source>
</evidence>